<dbReference type="EMBL" id="KV417509">
    <property type="protein sequence ID" value="KZP27440.1"/>
    <property type="molecule type" value="Genomic_DNA"/>
</dbReference>
<evidence type="ECO:0000313" key="1">
    <source>
        <dbReference type="EMBL" id="KZP27440.1"/>
    </source>
</evidence>
<proteinExistence type="predicted"/>
<gene>
    <name evidence="1" type="ORF">FIBSPDRAFT_1040263</name>
</gene>
<evidence type="ECO:0000313" key="2">
    <source>
        <dbReference type="Proteomes" id="UP000076532"/>
    </source>
</evidence>
<dbReference type="AlphaFoldDB" id="A0A166QQW5"/>
<dbReference type="OrthoDB" id="2750929at2759"/>
<reference evidence="1 2" key="1">
    <citation type="journal article" date="2016" name="Mol. Biol. Evol.">
        <title>Comparative Genomics of Early-Diverging Mushroom-Forming Fungi Provides Insights into the Origins of Lignocellulose Decay Capabilities.</title>
        <authorList>
            <person name="Nagy L.G."/>
            <person name="Riley R."/>
            <person name="Tritt A."/>
            <person name="Adam C."/>
            <person name="Daum C."/>
            <person name="Floudas D."/>
            <person name="Sun H."/>
            <person name="Yadav J.S."/>
            <person name="Pangilinan J."/>
            <person name="Larsson K.H."/>
            <person name="Matsuura K."/>
            <person name="Barry K."/>
            <person name="Labutti K."/>
            <person name="Kuo R."/>
            <person name="Ohm R.A."/>
            <person name="Bhattacharya S.S."/>
            <person name="Shirouzu T."/>
            <person name="Yoshinaga Y."/>
            <person name="Martin F.M."/>
            <person name="Grigoriev I.V."/>
            <person name="Hibbett D.S."/>
        </authorList>
    </citation>
    <scope>NUCLEOTIDE SEQUENCE [LARGE SCALE GENOMIC DNA]</scope>
    <source>
        <strain evidence="1 2">CBS 109695</strain>
    </source>
</reference>
<dbReference type="Proteomes" id="UP000076532">
    <property type="component" value="Unassembled WGS sequence"/>
</dbReference>
<keyword evidence="2" id="KW-1185">Reference proteome</keyword>
<name>A0A166QQW5_9AGAM</name>
<protein>
    <submittedName>
        <fullName evidence="1">Uncharacterized protein</fullName>
    </submittedName>
</protein>
<sequence>MLRYTHVNKCRVPFPDDARGFIYLHSPAAEPMVMWEIRFRVTDNNFPSSFKSGSDLLYPNLTPWAISLGSLQAHNPEYLPLRDLLIREGLDVDALLDKIGRFRVDFQSASIIAVFVSSGGEQLQYAIQGVFNVTHHLRLSPYSGSAWCRFEAHSSPGSTQPDQLAICILEMITPVTVSNPKFVGRIPMPQEGKLVMKYTKCGPKNGKPGGQPLTLDPRPWTLNAQTTAHPVIQAILRDAAT</sequence>
<organism evidence="1 2">
    <name type="scientific">Athelia psychrophila</name>
    <dbReference type="NCBI Taxonomy" id="1759441"/>
    <lineage>
        <taxon>Eukaryota</taxon>
        <taxon>Fungi</taxon>
        <taxon>Dikarya</taxon>
        <taxon>Basidiomycota</taxon>
        <taxon>Agaricomycotina</taxon>
        <taxon>Agaricomycetes</taxon>
        <taxon>Agaricomycetidae</taxon>
        <taxon>Atheliales</taxon>
        <taxon>Atheliaceae</taxon>
        <taxon>Athelia</taxon>
    </lineage>
</organism>
<accession>A0A166QQW5</accession>